<dbReference type="InterPro" id="IPR013424">
    <property type="entry name" value="Ice-binding_C"/>
</dbReference>
<reference evidence="3 4" key="1">
    <citation type="submission" date="2019-09" db="EMBL/GenBank/DDBJ databases">
        <title>Taxonomy of Antarctic Massilia spp.: description of Massilia rubra sp. nov., Massilia aquatica sp. nov., Massilia mucilaginosa sp. nov., Massilia frigida sp. nov. isolated from streams, lakes and regoliths.</title>
        <authorList>
            <person name="Holochova P."/>
            <person name="Sedlacek I."/>
            <person name="Kralova S."/>
            <person name="Maslanova I."/>
            <person name="Busse H.-J."/>
            <person name="Stankova E."/>
            <person name="Vrbovska V."/>
            <person name="Kovarovic V."/>
            <person name="Bartak M."/>
            <person name="Svec P."/>
            <person name="Pantucek R."/>
        </authorList>
    </citation>
    <scope>NUCLEOTIDE SEQUENCE [LARGE SCALE GENOMIC DNA]</scope>
    <source>
        <strain evidence="3 4">CCM 8693</strain>
    </source>
</reference>
<accession>A0ABX0M682</accession>
<feature type="signal peptide" evidence="1">
    <location>
        <begin position="1"/>
        <end position="20"/>
    </location>
</feature>
<proteinExistence type="predicted"/>
<sequence>MIKKLFVLAATVLCSFNAWAGYTQYNFEATSWGNIFGYIIQHDDGSIAMFDFRLEDDDPAIATQFYPFTSMGCVCLTSASTNFTNTSVDLGPSNFSIRDDYDGHRRAEFNISFIEHPSGMFIYTATNSFTRSEDPDAIIYSDTYTGILEGTSIDPELAAYLDANNGYHPGVPRIVPNYVGRANNVPEPASLALFAIGALGLAGMTRRRKAAP</sequence>
<evidence type="ECO:0000256" key="1">
    <source>
        <dbReference type="SAM" id="SignalP"/>
    </source>
</evidence>
<evidence type="ECO:0000313" key="4">
    <source>
        <dbReference type="Proteomes" id="UP000819052"/>
    </source>
</evidence>
<dbReference type="Pfam" id="PF07589">
    <property type="entry name" value="PEP-CTERM"/>
    <property type="match status" value="1"/>
</dbReference>
<organism evidence="3 4">
    <name type="scientific">Massilia aquatica</name>
    <dbReference type="NCBI Taxonomy" id="2609000"/>
    <lineage>
        <taxon>Bacteria</taxon>
        <taxon>Pseudomonadati</taxon>
        <taxon>Pseudomonadota</taxon>
        <taxon>Betaproteobacteria</taxon>
        <taxon>Burkholderiales</taxon>
        <taxon>Oxalobacteraceae</taxon>
        <taxon>Telluria group</taxon>
        <taxon>Massilia</taxon>
    </lineage>
</organism>
<keyword evidence="1" id="KW-0732">Signal</keyword>
<protein>
    <submittedName>
        <fullName evidence="3">PEP-CTERM sorting domain-containing protein</fullName>
    </submittedName>
</protein>
<gene>
    <name evidence="3" type="ORF">F1609_21300</name>
</gene>
<evidence type="ECO:0000259" key="2">
    <source>
        <dbReference type="Pfam" id="PF07589"/>
    </source>
</evidence>
<dbReference type="NCBIfam" id="TIGR02595">
    <property type="entry name" value="PEP_CTERM"/>
    <property type="match status" value="1"/>
</dbReference>
<dbReference type="RefSeq" id="WP_167078681.1">
    <property type="nucleotide sequence ID" value="NZ_VVIW01000014.1"/>
</dbReference>
<feature type="domain" description="Ice-binding protein C-terminal" evidence="2">
    <location>
        <begin position="185"/>
        <end position="207"/>
    </location>
</feature>
<feature type="chain" id="PRO_5046284846" evidence="1">
    <location>
        <begin position="21"/>
        <end position="212"/>
    </location>
</feature>
<dbReference type="Proteomes" id="UP000819052">
    <property type="component" value="Unassembled WGS sequence"/>
</dbReference>
<keyword evidence="4" id="KW-1185">Reference proteome</keyword>
<evidence type="ECO:0000313" key="3">
    <source>
        <dbReference type="EMBL" id="NHZ42689.1"/>
    </source>
</evidence>
<name>A0ABX0M682_9BURK</name>
<dbReference type="EMBL" id="VVIW01000014">
    <property type="protein sequence ID" value="NHZ42689.1"/>
    <property type="molecule type" value="Genomic_DNA"/>
</dbReference>
<comment type="caution">
    <text evidence="3">The sequence shown here is derived from an EMBL/GenBank/DDBJ whole genome shotgun (WGS) entry which is preliminary data.</text>
</comment>